<reference evidence="9" key="1">
    <citation type="submission" date="2022-07" db="EMBL/GenBank/DDBJ databases">
        <title>Phylogenomic reconstructions and comparative analyses of Kickxellomycotina fungi.</title>
        <authorList>
            <person name="Reynolds N.K."/>
            <person name="Stajich J.E."/>
            <person name="Barry K."/>
            <person name="Grigoriev I.V."/>
            <person name="Crous P."/>
            <person name="Smith M.E."/>
        </authorList>
    </citation>
    <scope>NUCLEOTIDE SEQUENCE</scope>
    <source>
        <strain evidence="9">BCRC 34489</strain>
    </source>
</reference>
<evidence type="ECO:0000256" key="1">
    <source>
        <dbReference type="ARBA" id="ARBA00022723"/>
    </source>
</evidence>
<dbReference type="SUPFAM" id="SSF46565">
    <property type="entry name" value="Chaperone J-domain"/>
    <property type="match status" value="1"/>
</dbReference>
<dbReference type="InterPro" id="IPR008971">
    <property type="entry name" value="HSP40/DnaJ_pept-bd"/>
</dbReference>
<dbReference type="PROSITE" id="PS00636">
    <property type="entry name" value="DNAJ_1"/>
    <property type="match status" value="1"/>
</dbReference>
<sequence>MSARSYYEILEVETTATDSEIKRAYRRLAMMYHPDKNPEGAELFKDISHAYETLSDPQKRAAYDRYGSEKPQMADSYDDFYDPYDMPDMQDLHDMFGNFGGQGHNHRGRRPPQQEVITLDLTLDQLFKGKKKKVKLTRSVPCKACKGLGGKSEVRKTCVECSGRGNKIATRQVGPGLLSRILVKCDACGGSGKVILEKHRCRRCKGKCVTDESDTIEVVIKPGSSDGDEIRFPGKGDHEPGMPAHDLVFVIQQTEHSHISRYGPHLVSSWEIDLADALCGFSRDLFVNIDGCALRVTHSGCLSPDDVLRLPGQGMVSKDTGKRGDMFIKFTIRFPDKNKWRPDVDKLRALLPESKWKQFDSEDAKKLAEVSARTIARDGFDKLIRSEQEQARCNNNSNHYEDMGSHPQPECTTQ</sequence>
<dbReference type="PROSITE" id="PS51188">
    <property type="entry name" value="ZF_CR"/>
    <property type="match status" value="1"/>
</dbReference>
<keyword evidence="4 5" id="KW-0862">Zinc</keyword>
<dbReference type="Gene3D" id="2.60.260.20">
    <property type="entry name" value="Urease metallochaperone UreE, N-terminal domain"/>
    <property type="match status" value="2"/>
</dbReference>
<evidence type="ECO:0000256" key="4">
    <source>
        <dbReference type="ARBA" id="ARBA00022833"/>
    </source>
</evidence>
<dbReference type="InterPro" id="IPR044713">
    <property type="entry name" value="DNJA1/2-like"/>
</dbReference>
<feature type="region of interest" description="Disordered" evidence="6">
    <location>
        <begin position="392"/>
        <end position="414"/>
    </location>
</feature>
<dbReference type="Gene3D" id="1.10.287.110">
    <property type="entry name" value="DnaJ domain"/>
    <property type="match status" value="1"/>
</dbReference>
<dbReference type="FunFam" id="2.10.230.10:FF:000001">
    <property type="entry name" value="DnaJ subfamily A member 2"/>
    <property type="match status" value="1"/>
</dbReference>
<protein>
    <submittedName>
        <fullName evidence="9">DnaJ-like protein xdj1</fullName>
    </submittedName>
</protein>
<dbReference type="PRINTS" id="PR00625">
    <property type="entry name" value="JDOMAIN"/>
</dbReference>
<evidence type="ECO:0000259" key="7">
    <source>
        <dbReference type="PROSITE" id="PS50076"/>
    </source>
</evidence>
<evidence type="ECO:0000259" key="8">
    <source>
        <dbReference type="PROSITE" id="PS51188"/>
    </source>
</evidence>
<keyword evidence="2" id="KW-0677">Repeat</keyword>
<dbReference type="Proteomes" id="UP001140172">
    <property type="component" value="Unassembled WGS sequence"/>
</dbReference>
<keyword evidence="1 5" id="KW-0479">Metal-binding</keyword>
<dbReference type="GO" id="GO:0008270">
    <property type="term" value="F:zinc ion binding"/>
    <property type="evidence" value="ECO:0007669"/>
    <property type="project" value="UniProtKB-KW"/>
</dbReference>
<evidence type="ECO:0000313" key="9">
    <source>
        <dbReference type="EMBL" id="KAJ2787754.1"/>
    </source>
</evidence>
<dbReference type="InterPro" id="IPR018253">
    <property type="entry name" value="DnaJ_domain_CS"/>
</dbReference>
<dbReference type="CDD" id="cd06257">
    <property type="entry name" value="DnaJ"/>
    <property type="match status" value="1"/>
</dbReference>
<feature type="domain" description="CR-type" evidence="8">
    <location>
        <begin position="129"/>
        <end position="213"/>
    </location>
</feature>
<keyword evidence="3 5" id="KW-0863">Zinc-finger</keyword>
<dbReference type="PROSITE" id="PS50076">
    <property type="entry name" value="DNAJ_2"/>
    <property type="match status" value="1"/>
</dbReference>
<evidence type="ECO:0000256" key="5">
    <source>
        <dbReference type="PROSITE-ProRule" id="PRU00546"/>
    </source>
</evidence>
<dbReference type="InterPro" id="IPR002939">
    <property type="entry name" value="DnaJ_C"/>
</dbReference>
<dbReference type="Pfam" id="PF00684">
    <property type="entry name" value="DnaJ_CXXCXGXG"/>
    <property type="match status" value="1"/>
</dbReference>
<dbReference type="GO" id="GO:0006457">
    <property type="term" value="P:protein folding"/>
    <property type="evidence" value="ECO:0007669"/>
    <property type="project" value="InterPro"/>
</dbReference>
<name>A0A9W8HPL5_9FUNG</name>
<feature type="domain" description="J" evidence="7">
    <location>
        <begin position="5"/>
        <end position="67"/>
    </location>
</feature>
<dbReference type="InterPro" id="IPR036410">
    <property type="entry name" value="HSP_DnaJ_Cys-rich_dom_sf"/>
</dbReference>
<dbReference type="Gene3D" id="2.10.230.10">
    <property type="entry name" value="Heat shock protein DnaJ, cysteine-rich domain"/>
    <property type="match status" value="1"/>
</dbReference>
<dbReference type="Pfam" id="PF01556">
    <property type="entry name" value="DnaJ_C"/>
    <property type="match status" value="1"/>
</dbReference>
<dbReference type="InterPro" id="IPR001623">
    <property type="entry name" value="DnaJ_domain"/>
</dbReference>
<keyword evidence="10" id="KW-1185">Reference proteome</keyword>
<dbReference type="InterPro" id="IPR001305">
    <property type="entry name" value="HSP_DnaJ_Cys-rich_dom"/>
</dbReference>
<dbReference type="SMART" id="SM00271">
    <property type="entry name" value="DnaJ"/>
    <property type="match status" value="1"/>
</dbReference>
<dbReference type="InterPro" id="IPR036869">
    <property type="entry name" value="J_dom_sf"/>
</dbReference>
<dbReference type="PANTHER" id="PTHR43888">
    <property type="entry name" value="DNAJ-LIKE-2, ISOFORM A-RELATED"/>
    <property type="match status" value="1"/>
</dbReference>
<dbReference type="GO" id="GO:0051082">
    <property type="term" value="F:unfolded protein binding"/>
    <property type="evidence" value="ECO:0007669"/>
    <property type="project" value="InterPro"/>
</dbReference>
<accession>A0A9W8HPL5</accession>
<dbReference type="CDD" id="cd10747">
    <property type="entry name" value="DnaJ_C"/>
    <property type="match status" value="1"/>
</dbReference>
<comment type="caution">
    <text evidence="9">The sequence shown here is derived from an EMBL/GenBank/DDBJ whole genome shotgun (WGS) entry which is preliminary data.</text>
</comment>
<evidence type="ECO:0000313" key="10">
    <source>
        <dbReference type="Proteomes" id="UP001140172"/>
    </source>
</evidence>
<dbReference type="SUPFAM" id="SSF49493">
    <property type="entry name" value="HSP40/DnaJ peptide-binding domain"/>
    <property type="match status" value="2"/>
</dbReference>
<evidence type="ECO:0000256" key="2">
    <source>
        <dbReference type="ARBA" id="ARBA00022737"/>
    </source>
</evidence>
<proteinExistence type="predicted"/>
<dbReference type="GO" id="GO:0030544">
    <property type="term" value="F:Hsp70 protein binding"/>
    <property type="evidence" value="ECO:0007669"/>
    <property type="project" value="InterPro"/>
</dbReference>
<evidence type="ECO:0000256" key="6">
    <source>
        <dbReference type="SAM" id="MobiDB-lite"/>
    </source>
</evidence>
<gene>
    <name evidence="9" type="primary">XDJ1</name>
    <name evidence="9" type="ORF">GGI15_000455</name>
</gene>
<dbReference type="CDD" id="cd10719">
    <property type="entry name" value="DnaJ_zf"/>
    <property type="match status" value="1"/>
</dbReference>
<dbReference type="OrthoDB" id="550424at2759"/>
<dbReference type="EMBL" id="JANBUM010000013">
    <property type="protein sequence ID" value="KAJ2787754.1"/>
    <property type="molecule type" value="Genomic_DNA"/>
</dbReference>
<dbReference type="Pfam" id="PF00226">
    <property type="entry name" value="DnaJ"/>
    <property type="match status" value="1"/>
</dbReference>
<dbReference type="SUPFAM" id="SSF57938">
    <property type="entry name" value="DnaJ/Hsp40 cysteine-rich domain"/>
    <property type="match status" value="1"/>
</dbReference>
<feature type="zinc finger region" description="CR-type" evidence="5">
    <location>
        <begin position="129"/>
        <end position="213"/>
    </location>
</feature>
<organism evidence="9 10">
    <name type="scientific">Coemansia interrupta</name>
    <dbReference type="NCBI Taxonomy" id="1126814"/>
    <lineage>
        <taxon>Eukaryota</taxon>
        <taxon>Fungi</taxon>
        <taxon>Fungi incertae sedis</taxon>
        <taxon>Zoopagomycota</taxon>
        <taxon>Kickxellomycotina</taxon>
        <taxon>Kickxellomycetes</taxon>
        <taxon>Kickxellales</taxon>
        <taxon>Kickxellaceae</taxon>
        <taxon>Coemansia</taxon>
    </lineage>
</organism>
<dbReference type="AlphaFoldDB" id="A0A9W8HPL5"/>
<evidence type="ECO:0000256" key="3">
    <source>
        <dbReference type="ARBA" id="ARBA00022771"/>
    </source>
</evidence>